<keyword evidence="2" id="KW-1185">Reference proteome</keyword>
<dbReference type="EMBL" id="CP125947">
    <property type="protein sequence ID" value="WHS66792.1"/>
    <property type="molecule type" value="Genomic_DNA"/>
</dbReference>
<proteinExistence type="predicted"/>
<accession>A0ABY8SUS7</accession>
<sequence>MKRRALLSTLAAVAATASLGWLWQHKRGSGADRHDIVQTVFSSPLPPLTPWHLQLIRKLRVTWVPIESGAPGIDPLQPLRGELSSLEIAQQILQIHNPALATQLLAEVCLWIPEFVACKPAHSSMQD</sequence>
<gene>
    <name evidence="1" type="ORF">QMY55_06565</name>
</gene>
<protein>
    <submittedName>
        <fullName evidence="1">Uncharacterized protein</fullName>
    </submittedName>
</protein>
<evidence type="ECO:0000313" key="2">
    <source>
        <dbReference type="Proteomes" id="UP001240697"/>
    </source>
</evidence>
<name>A0ABY8SUS7_9BURK</name>
<dbReference type="Proteomes" id="UP001240697">
    <property type="component" value="Chromosome"/>
</dbReference>
<dbReference type="RefSeq" id="WP_283487868.1">
    <property type="nucleotide sequence ID" value="NZ_CP125947.1"/>
</dbReference>
<evidence type="ECO:0000313" key="1">
    <source>
        <dbReference type="EMBL" id="WHS66792.1"/>
    </source>
</evidence>
<organism evidence="1 2">
    <name type="scientific">Comamonas resistens</name>
    <dbReference type="NCBI Taxonomy" id="3046670"/>
    <lineage>
        <taxon>Bacteria</taxon>
        <taxon>Pseudomonadati</taxon>
        <taxon>Pseudomonadota</taxon>
        <taxon>Betaproteobacteria</taxon>
        <taxon>Burkholderiales</taxon>
        <taxon>Comamonadaceae</taxon>
        <taxon>Comamonas</taxon>
    </lineage>
</organism>
<reference evidence="1 2" key="1">
    <citation type="submission" date="2023-05" db="EMBL/GenBank/DDBJ databases">
        <authorList>
            <person name="Yin Y."/>
            <person name="Lu Z."/>
        </authorList>
    </citation>
    <scope>NUCLEOTIDE SEQUENCE [LARGE SCALE GENOMIC DNA]</scope>
    <source>
        <strain evidence="1 2">ZM22</strain>
    </source>
</reference>